<dbReference type="SMART" id="SM00775">
    <property type="entry name" value="LNS2"/>
    <property type="match status" value="1"/>
</dbReference>
<reference evidence="2" key="2">
    <citation type="submission" date="2017-10" db="EMBL/GenBank/DDBJ databases">
        <title>Ladona fulva Genome sequencing and assembly.</title>
        <authorList>
            <person name="Murali S."/>
            <person name="Richards S."/>
            <person name="Bandaranaike D."/>
            <person name="Bellair M."/>
            <person name="Blankenburg K."/>
            <person name="Chao H."/>
            <person name="Dinh H."/>
            <person name="Doddapaneni H."/>
            <person name="Dugan-Rocha S."/>
            <person name="Elkadiri S."/>
            <person name="Gnanaolivu R."/>
            <person name="Hernandez B."/>
            <person name="Skinner E."/>
            <person name="Javaid M."/>
            <person name="Lee S."/>
            <person name="Li M."/>
            <person name="Ming W."/>
            <person name="Munidasa M."/>
            <person name="Muniz J."/>
            <person name="Nguyen L."/>
            <person name="Hughes D."/>
            <person name="Osuji N."/>
            <person name="Pu L.-L."/>
            <person name="Puazo M."/>
            <person name="Qu C."/>
            <person name="Quiroz J."/>
            <person name="Raj R."/>
            <person name="Weissenberger G."/>
            <person name="Xin Y."/>
            <person name="Zou X."/>
            <person name="Han Y."/>
            <person name="Worley K."/>
            <person name="Muzny D."/>
            <person name="Gibbs R."/>
        </authorList>
    </citation>
    <scope>NUCLEOTIDE SEQUENCE</scope>
    <source>
        <strain evidence="2">Sampled in the wild</strain>
    </source>
</reference>
<dbReference type="OrthoDB" id="18453at2759"/>
<dbReference type="InterPro" id="IPR031315">
    <property type="entry name" value="LNS2/PITP"/>
</dbReference>
<feature type="domain" description="LNS2/PITP" evidence="1">
    <location>
        <begin position="31"/>
        <end position="162"/>
    </location>
</feature>
<comment type="caution">
    <text evidence="2">The sequence shown here is derived from an EMBL/GenBank/DDBJ whole genome shotgun (WGS) entry which is preliminary data.</text>
</comment>
<dbReference type="InterPro" id="IPR036412">
    <property type="entry name" value="HAD-like_sf"/>
</dbReference>
<accession>A0A8K0K8T2</accession>
<dbReference type="PANTHER" id="PTHR10658:SF81">
    <property type="entry name" value="PROTEIN RETINAL DEGENERATION B"/>
    <property type="match status" value="1"/>
</dbReference>
<keyword evidence="3" id="KW-1185">Reference proteome</keyword>
<dbReference type="Proteomes" id="UP000792457">
    <property type="component" value="Unassembled WGS sequence"/>
</dbReference>
<dbReference type="GO" id="GO:0008525">
    <property type="term" value="F:phosphatidylcholine transporter activity"/>
    <property type="evidence" value="ECO:0007669"/>
    <property type="project" value="TreeGrafter"/>
</dbReference>
<dbReference type="GO" id="GO:0031210">
    <property type="term" value="F:phosphatidylcholine binding"/>
    <property type="evidence" value="ECO:0007669"/>
    <property type="project" value="TreeGrafter"/>
</dbReference>
<dbReference type="Pfam" id="PF24694">
    <property type="entry name" value="LNS2_PITM1-3"/>
    <property type="match status" value="1"/>
</dbReference>
<reference evidence="2" key="1">
    <citation type="submission" date="2013-04" db="EMBL/GenBank/DDBJ databases">
        <authorList>
            <person name="Qu J."/>
            <person name="Murali S.C."/>
            <person name="Bandaranaike D."/>
            <person name="Bellair M."/>
            <person name="Blankenburg K."/>
            <person name="Chao H."/>
            <person name="Dinh H."/>
            <person name="Doddapaneni H."/>
            <person name="Downs B."/>
            <person name="Dugan-Rocha S."/>
            <person name="Elkadiri S."/>
            <person name="Gnanaolivu R.D."/>
            <person name="Hernandez B."/>
            <person name="Javaid M."/>
            <person name="Jayaseelan J.C."/>
            <person name="Lee S."/>
            <person name="Li M."/>
            <person name="Ming W."/>
            <person name="Munidasa M."/>
            <person name="Muniz J."/>
            <person name="Nguyen L."/>
            <person name="Ongeri F."/>
            <person name="Osuji N."/>
            <person name="Pu L.-L."/>
            <person name="Puazo M."/>
            <person name="Qu C."/>
            <person name="Quiroz J."/>
            <person name="Raj R."/>
            <person name="Weissenberger G."/>
            <person name="Xin Y."/>
            <person name="Zou X."/>
            <person name="Han Y."/>
            <person name="Richards S."/>
            <person name="Worley K."/>
            <person name="Muzny D."/>
            <person name="Gibbs R."/>
        </authorList>
    </citation>
    <scope>NUCLEOTIDE SEQUENCE</scope>
    <source>
        <strain evidence="2">Sampled in the wild</strain>
    </source>
</reference>
<dbReference type="InterPro" id="IPR001666">
    <property type="entry name" value="PI_transfer"/>
</dbReference>
<protein>
    <recommendedName>
        <fullName evidence="1">LNS2/PITP domain-containing protein</fullName>
    </recommendedName>
</protein>
<sequence>MVFYMISLVYRKDGSSLDFLLAVIHPKTEVVVLSIDGSFAARMSSTGLPPSVRQGSVDVVRFWEQKGYLIVYITGRPEMQLQKVKSWLYEYKFPRGMLSFADSYAPDPLGHKAYYLRNLIKKHEVVVCAAYSNSKDIGIYSSINLKPEQIFILGEVSRKQRALVDALGEDYRQHLDKLKSSGIHKPHTLAPECINFNDNSSYNL</sequence>
<dbReference type="GO" id="GO:0035091">
    <property type="term" value="F:phosphatidylinositol binding"/>
    <property type="evidence" value="ECO:0007669"/>
    <property type="project" value="TreeGrafter"/>
</dbReference>
<evidence type="ECO:0000313" key="3">
    <source>
        <dbReference type="Proteomes" id="UP000792457"/>
    </source>
</evidence>
<dbReference type="PANTHER" id="PTHR10658">
    <property type="entry name" value="PHOSPHATIDYLINOSITOL TRANSFER PROTEIN"/>
    <property type="match status" value="1"/>
</dbReference>
<gene>
    <name evidence="2" type="ORF">J437_LFUL008597</name>
</gene>
<evidence type="ECO:0000259" key="1">
    <source>
        <dbReference type="SMART" id="SM00775"/>
    </source>
</evidence>
<dbReference type="EMBL" id="KZ308438">
    <property type="protein sequence ID" value="KAG8229664.1"/>
    <property type="molecule type" value="Genomic_DNA"/>
</dbReference>
<dbReference type="SUPFAM" id="SSF56784">
    <property type="entry name" value="HAD-like"/>
    <property type="match status" value="1"/>
</dbReference>
<dbReference type="AlphaFoldDB" id="A0A8K0K8T2"/>
<evidence type="ECO:0000313" key="2">
    <source>
        <dbReference type="EMBL" id="KAG8229664.1"/>
    </source>
</evidence>
<name>A0A8K0K8T2_LADFU</name>
<dbReference type="GO" id="GO:0005737">
    <property type="term" value="C:cytoplasm"/>
    <property type="evidence" value="ECO:0007669"/>
    <property type="project" value="TreeGrafter"/>
</dbReference>
<proteinExistence type="predicted"/>
<dbReference type="GO" id="GO:0008526">
    <property type="term" value="F:phosphatidylinositol transfer activity"/>
    <property type="evidence" value="ECO:0007669"/>
    <property type="project" value="TreeGrafter"/>
</dbReference>
<organism evidence="2 3">
    <name type="scientific">Ladona fulva</name>
    <name type="common">Scarce chaser dragonfly</name>
    <name type="synonym">Libellula fulva</name>
    <dbReference type="NCBI Taxonomy" id="123851"/>
    <lineage>
        <taxon>Eukaryota</taxon>
        <taxon>Metazoa</taxon>
        <taxon>Ecdysozoa</taxon>
        <taxon>Arthropoda</taxon>
        <taxon>Hexapoda</taxon>
        <taxon>Insecta</taxon>
        <taxon>Pterygota</taxon>
        <taxon>Palaeoptera</taxon>
        <taxon>Odonata</taxon>
        <taxon>Epiprocta</taxon>
        <taxon>Anisoptera</taxon>
        <taxon>Libelluloidea</taxon>
        <taxon>Libellulidae</taxon>
        <taxon>Ladona</taxon>
    </lineage>
</organism>